<keyword evidence="4" id="KW-0158">Chromosome</keyword>
<evidence type="ECO:0000256" key="11">
    <source>
        <dbReference type="SAM" id="Coils"/>
    </source>
</evidence>
<dbReference type="OrthoDB" id="5575062at2759"/>
<dbReference type="PANTHER" id="PTHR18937:SF12">
    <property type="entry name" value="STRUCTURAL MAINTENANCE OF CHROMOSOMES PROTEIN"/>
    <property type="match status" value="1"/>
</dbReference>
<evidence type="ECO:0000256" key="1">
    <source>
        <dbReference type="ARBA" id="ARBA00004123"/>
    </source>
</evidence>
<dbReference type="PIRSF" id="PIRSF005719">
    <property type="entry name" value="SMC"/>
    <property type="match status" value="1"/>
</dbReference>
<dbReference type="VEuPathDB" id="FungiDB:MSYG_1328"/>
<keyword evidence="9" id="KW-0131">Cell cycle</keyword>
<dbReference type="GO" id="GO:0051301">
    <property type="term" value="P:cell division"/>
    <property type="evidence" value="ECO:0007669"/>
    <property type="project" value="UniProtKB-KW"/>
</dbReference>
<dbReference type="GO" id="GO:0005524">
    <property type="term" value="F:ATP binding"/>
    <property type="evidence" value="ECO:0007669"/>
    <property type="project" value="InterPro"/>
</dbReference>
<dbReference type="InterPro" id="IPR036277">
    <property type="entry name" value="SMC_hinge_sf"/>
</dbReference>
<dbReference type="GO" id="GO:0007062">
    <property type="term" value="P:sister chromatid cohesion"/>
    <property type="evidence" value="ECO:0007669"/>
    <property type="project" value="InterPro"/>
</dbReference>
<comment type="subcellular location">
    <subcellularLocation>
        <location evidence="2">Chromosome</location>
    </subcellularLocation>
    <subcellularLocation>
        <location evidence="1 10">Nucleus</location>
    </subcellularLocation>
</comment>
<feature type="domain" description="SMC hinge" evidence="13">
    <location>
        <begin position="519"/>
        <end position="635"/>
    </location>
</feature>
<feature type="coiled-coil region" evidence="11">
    <location>
        <begin position="676"/>
        <end position="772"/>
    </location>
</feature>
<dbReference type="SUPFAM" id="SSF52540">
    <property type="entry name" value="P-loop containing nucleoside triphosphate hydrolases"/>
    <property type="match status" value="1"/>
</dbReference>
<dbReference type="GO" id="GO:0016887">
    <property type="term" value="F:ATP hydrolysis activity"/>
    <property type="evidence" value="ECO:0007669"/>
    <property type="project" value="InterPro"/>
</dbReference>
<evidence type="ECO:0000256" key="8">
    <source>
        <dbReference type="ARBA" id="ARBA00023242"/>
    </source>
</evidence>
<feature type="coiled-coil region" evidence="11">
    <location>
        <begin position="1025"/>
        <end position="1052"/>
    </location>
</feature>
<dbReference type="Pfam" id="PF02463">
    <property type="entry name" value="SMC_N"/>
    <property type="match status" value="1"/>
</dbReference>
<protein>
    <recommendedName>
        <fullName evidence="10">Structural maintenance of chromosomes protein</fullName>
    </recommendedName>
</protein>
<evidence type="ECO:0000259" key="13">
    <source>
        <dbReference type="SMART" id="SM00968"/>
    </source>
</evidence>
<dbReference type="CDD" id="cd03275">
    <property type="entry name" value="ABC_SMC1_euk"/>
    <property type="match status" value="2"/>
</dbReference>
<dbReference type="AlphaFoldDB" id="A0A1M8A3G0"/>
<evidence type="ECO:0000256" key="2">
    <source>
        <dbReference type="ARBA" id="ARBA00004286"/>
    </source>
</evidence>
<dbReference type="InterPro" id="IPR010935">
    <property type="entry name" value="SMC_hinge"/>
</dbReference>
<dbReference type="GO" id="GO:0003677">
    <property type="term" value="F:DNA binding"/>
    <property type="evidence" value="ECO:0007669"/>
    <property type="project" value="TreeGrafter"/>
</dbReference>
<dbReference type="InterPro" id="IPR003395">
    <property type="entry name" value="RecF/RecN/SMC_N"/>
</dbReference>
<evidence type="ECO:0000256" key="3">
    <source>
        <dbReference type="ARBA" id="ARBA00005597"/>
    </source>
</evidence>
<feature type="region of interest" description="Disordered" evidence="12">
    <location>
        <begin position="395"/>
        <end position="426"/>
    </location>
</feature>
<dbReference type="Gene3D" id="3.30.70.1620">
    <property type="match status" value="1"/>
</dbReference>
<gene>
    <name evidence="14" type="ORF">MSYG_1328</name>
</gene>
<keyword evidence="5" id="KW-0132">Cell division</keyword>
<dbReference type="InterPro" id="IPR027417">
    <property type="entry name" value="P-loop_NTPase"/>
</dbReference>
<dbReference type="Gene3D" id="3.40.50.300">
    <property type="entry name" value="P-loop containing nucleotide triphosphate hydrolases"/>
    <property type="match status" value="2"/>
</dbReference>
<dbReference type="EMBL" id="LT671822">
    <property type="protein sequence ID" value="SHO76988.1"/>
    <property type="molecule type" value="Genomic_DNA"/>
</dbReference>
<accession>A0A1M8A3G0</accession>
<dbReference type="SMART" id="SM00968">
    <property type="entry name" value="SMC_hinge"/>
    <property type="match status" value="1"/>
</dbReference>
<reference evidence="15" key="1">
    <citation type="journal article" date="2017" name="Nucleic Acids Res.">
        <title>Proteogenomics produces comprehensive and highly accurate protein-coding gene annotation in a complete genome assembly of Malassezia sympodialis.</title>
        <authorList>
            <person name="Zhu Y."/>
            <person name="Engstroem P.G."/>
            <person name="Tellgren-Roth C."/>
            <person name="Baudo C.D."/>
            <person name="Kennell J.C."/>
            <person name="Sun S."/>
            <person name="Billmyre R.B."/>
            <person name="Schroeder M.S."/>
            <person name="Andersson A."/>
            <person name="Holm T."/>
            <person name="Sigurgeirsson B."/>
            <person name="Wu G."/>
            <person name="Sankaranarayanan S.R."/>
            <person name="Siddharthan R."/>
            <person name="Sanyal K."/>
            <person name="Lundeberg J."/>
            <person name="Nystedt B."/>
            <person name="Boekhout T."/>
            <person name="Dawson T.L. Jr."/>
            <person name="Heitman J."/>
            <person name="Scheynius A."/>
            <person name="Lehtioe J."/>
        </authorList>
    </citation>
    <scope>NUCLEOTIDE SEQUENCE [LARGE SCALE GENOMIC DNA]</scope>
    <source>
        <strain evidence="15">ATCC 42132</strain>
    </source>
</reference>
<feature type="coiled-coil region" evidence="11">
    <location>
        <begin position="258"/>
        <end position="348"/>
    </location>
</feature>
<dbReference type="InterPro" id="IPR028468">
    <property type="entry name" value="Smc1_ABC"/>
</dbReference>
<dbReference type="STRING" id="1230383.A0A1M8A3G0"/>
<keyword evidence="7 11" id="KW-0175">Coiled coil</keyword>
<comment type="similarity">
    <text evidence="3">Belongs to the SMC family. SMC1 subfamily.</text>
</comment>
<evidence type="ECO:0000313" key="14">
    <source>
        <dbReference type="EMBL" id="SHO76988.1"/>
    </source>
</evidence>
<dbReference type="InterPro" id="IPR024704">
    <property type="entry name" value="SMC"/>
</dbReference>
<evidence type="ECO:0000256" key="10">
    <source>
        <dbReference type="PIRNR" id="PIRNR005719"/>
    </source>
</evidence>
<proteinExistence type="inferred from homology"/>
<evidence type="ECO:0000256" key="9">
    <source>
        <dbReference type="ARBA" id="ARBA00023306"/>
    </source>
</evidence>
<evidence type="ECO:0000256" key="7">
    <source>
        <dbReference type="ARBA" id="ARBA00023054"/>
    </source>
</evidence>
<dbReference type="GO" id="GO:0005634">
    <property type="term" value="C:nucleus"/>
    <property type="evidence" value="ECO:0007669"/>
    <property type="project" value="UniProtKB-SubCell"/>
</dbReference>
<dbReference type="SUPFAM" id="SSF75553">
    <property type="entry name" value="Smc hinge domain"/>
    <property type="match status" value="1"/>
</dbReference>
<evidence type="ECO:0000256" key="12">
    <source>
        <dbReference type="SAM" id="MobiDB-lite"/>
    </source>
</evidence>
<evidence type="ECO:0000313" key="15">
    <source>
        <dbReference type="Proteomes" id="UP000186303"/>
    </source>
</evidence>
<keyword evidence="8 10" id="KW-0539">Nucleus</keyword>
<dbReference type="GO" id="GO:0008278">
    <property type="term" value="C:cohesin complex"/>
    <property type="evidence" value="ECO:0007669"/>
    <property type="project" value="InterPro"/>
</dbReference>
<name>A0A1M8A3G0_MALS4</name>
<feature type="coiled-coil region" evidence="11">
    <location>
        <begin position="867"/>
        <end position="929"/>
    </location>
</feature>
<dbReference type="Proteomes" id="UP000186303">
    <property type="component" value="Chromosome 2"/>
</dbReference>
<evidence type="ECO:0000256" key="6">
    <source>
        <dbReference type="ARBA" id="ARBA00022776"/>
    </source>
</evidence>
<sequence length="1221" mass="138851">MPLKHLEIENFKSYRGKHVIGPFSAFSAVIGPNGSGKSNLMDAISFVLGVRGAQLRSADLTDLVYSSSTLQGDTAGSEEIEEPQRASVTAVLEEGRGTEHRFQRVITSTGSTEYRYNGRVTTQASYNNKLEQLNILVKARNFLVFQGDVEAIAEQCSKDLSNVIDQISGSCALKSEYEAARAAYQEAVEQSAGLVTRRKTLQLELRDARQHKEASDRYDVLKMDLHQHMVQKVLWRLYHIHETMEIHTDWIEAHAPRGEQARKRMHEKEQLVAEARHRLGVLQQQMLDKEDERKQLIRSFEAKRPEKDRLLERAEHARKKVKQARSLFQQAERDYHAQQEALTRLTADVDLVEKSAVQAKKDQEAALAASMLQLSENDLQTYYDLRTQSHTLAVEERSEAERLEREGREKQSALDVAKDRQGETNTKLERLAQQLVSLKEAATALARQEPEKVHRWEDAKSRLTALQTSKEQMGVREKELNDSLVTCYNKLLRMGQDQRLHQRESRLRETLRSLQMIFPGVHGRLRDLVTPTQKKYELAMAMTLGRHADAVVVHHEKTAMECIEYLRNQRAGQATFVPLDTIQTKPINDRLRSLSPHARLAVDVMQYPPAVERAVHYACGNTMICDTFDVARHICYEKHQRVKAVTLEGTVIHKTGMITGGPSMQDTVQLWDEQEMVGVQRERDRCMAELKELQQQKYALGDEDELVADVTRAQSAVQAVRHECAEVERRRDDVQRESDALQKQQATLAVRIQALQAQCAHLEEARAAIQRTIDAADDGLFASFCARIGVANVREYESNQLQLTQALDVATQQHQRQLARLAHQRAFSEDQLKSTADRLAYIQASMDRENERLPALEAQLTECDNVMAELRLSMDKAKASLSELREQHAQQSEELAEKRKALSALTRDVEAHEREVAERSDEMAQLDAERTDLYRRCRLEALDLPLEAGDLAQVPLEEDTTLVMETAQGLHAVRDYGVVVDFTRLSDAERTDRGSGKGRELQAKIDAARDEMEQLVPSTHMGEKLTALERDLKACEREMDVCRELVRDTRDEFQALRKRRTDLFLRAYHHIAERIDGVYKELTRSKAAPAGGVAYLTLDETDEPFRTGIRYHAMPPLKRFRDMDQLSGGEKTMAALALLFAIHTFQPAPFFVLDEVDAALDSHNVAQVSQYIREHASEQFQFIVISLKASLYERSQGLVGVYRNQETHSSASVTLDLESYA</sequence>
<keyword evidence="15" id="KW-1185">Reference proteome</keyword>
<organism evidence="14 15">
    <name type="scientific">Malassezia sympodialis (strain ATCC 42132)</name>
    <name type="common">Atopic eczema-associated yeast</name>
    <dbReference type="NCBI Taxonomy" id="1230383"/>
    <lineage>
        <taxon>Eukaryota</taxon>
        <taxon>Fungi</taxon>
        <taxon>Dikarya</taxon>
        <taxon>Basidiomycota</taxon>
        <taxon>Ustilaginomycotina</taxon>
        <taxon>Malasseziomycetes</taxon>
        <taxon>Malasseziales</taxon>
        <taxon>Malasseziaceae</taxon>
        <taxon>Malassezia</taxon>
    </lineage>
</organism>
<evidence type="ECO:0000256" key="4">
    <source>
        <dbReference type="ARBA" id="ARBA00022454"/>
    </source>
</evidence>
<dbReference type="OMA" id="KHMDFQR"/>
<keyword evidence="6" id="KW-0498">Mitosis</keyword>
<evidence type="ECO:0000256" key="5">
    <source>
        <dbReference type="ARBA" id="ARBA00022618"/>
    </source>
</evidence>
<dbReference type="Gene3D" id="1.20.1060.20">
    <property type="match status" value="1"/>
</dbReference>
<dbReference type="PANTHER" id="PTHR18937">
    <property type="entry name" value="STRUCTURAL MAINTENANCE OF CHROMOSOMES SMC FAMILY MEMBER"/>
    <property type="match status" value="1"/>
</dbReference>
<dbReference type="Pfam" id="PF06470">
    <property type="entry name" value="SMC_hinge"/>
    <property type="match status" value="1"/>
</dbReference>